<keyword evidence="5" id="KW-0496">Mitochondrion</keyword>
<dbReference type="SUPFAM" id="SSF55811">
    <property type="entry name" value="Nudix"/>
    <property type="match status" value="1"/>
</dbReference>
<evidence type="ECO:0000256" key="7">
    <source>
        <dbReference type="ARBA" id="ARBA00035190"/>
    </source>
</evidence>
<dbReference type="GO" id="GO:0005762">
    <property type="term" value="C:mitochondrial large ribosomal subunit"/>
    <property type="evidence" value="ECO:0007669"/>
    <property type="project" value="TreeGrafter"/>
</dbReference>
<dbReference type="OrthoDB" id="414075at2759"/>
<organism evidence="9 10">
    <name type="scientific">Amanita thiersii Skay4041</name>
    <dbReference type="NCBI Taxonomy" id="703135"/>
    <lineage>
        <taxon>Eukaryota</taxon>
        <taxon>Fungi</taxon>
        <taxon>Dikarya</taxon>
        <taxon>Basidiomycota</taxon>
        <taxon>Agaricomycotina</taxon>
        <taxon>Agaricomycetes</taxon>
        <taxon>Agaricomycetidae</taxon>
        <taxon>Agaricales</taxon>
        <taxon>Pluteineae</taxon>
        <taxon>Amanitaceae</taxon>
        <taxon>Amanita</taxon>
    </lineage>
</organism>
<dbReference type="Gene3D" id="3.90.79.10">
    <property type="entry name" value="Nucleoside Triphosphate Pyrophosphohydrolase"/>
    <property type="match status" value="1"/>
</dbReference>
<evidence type="ECO:0000256" key="2">
    <source>
        <dbReference type="ARBA" id="ARBA00009070"/>
    </source>
</evidence>
<dbReference type="PROSITE" id="PS51462">
    <property type="entry name" value="NUDIX"/>
    <property type="match status" value="1"/>
</dbReference>
<comment type="similarity">
    <text evidence="2">Belongs to the mitochondrion-specific ribosomal protein mL46 family.</text>
</comment>
<evidence type="ECO:0000256" key="4">
    <source>
        <dbReference type="ARBA" id="ARBA00022980"/>
    </source>
</evidence>
<keyword evidence="6" id="KW-0687">Ribonucleoprotein</keyword>
<dbReference type="Pfam" id="PF00293">
    <property type="entry name" value="NUDIX"/>
    <property type="match status" value="1"/>
</dbReference>
<reference evidence="9 10" key="1">
    <citation type="submission" date="2014-02" db="EMBL/GenBank/DDBJ databases">
        <title>Transposable element dynamics among asymbiotic and ectomycorrhizal Amanita fungi.</title>
        <authorList>
            <consortium name="DOE Joint Genome Institute"/>
            <person name="Hess J."/>
            <person name="Skrede I."/>
            <person name="Wolfe B."/>
            <person name="LaButti K."/>
            <person name="Ohm R.A."/>
            <person name="Grigoriev I.V."/>
            <person name="Pringle A."/>
        </authorList>
    </citation>
    <scope>NUCLEOTIDE SEQUENCE [LARGE SCALE GENOMIC DNA]</scope>
    <source>
        <strain evidence="9 10">SKay4041</strain>
    </source>
</reference>
<dbReference type="PANTHER" id="PTHR13124:SF12">
    <property type="entry name" value="LARGE RIBOSOMAL SUBUNIT PROTEIN ML46"/>
    <property type="match status" value="1"/>
</dbReference>
<evidence type="ECO:0000259" key="8">
    <source>
        <dbReference type="PROSITE" id="PS51462"/>
    </source>
</evidence>
<proteinExistence type="inferred from homology"/>
<name>A0A2A9N8P4_9AGAR</name>
<dbReference type="PANTHER" id="PTHR13124">
    <property type="entry name" value="39S RIBOSOMAL PROTEIN L46, MITOCHONDRIAL PRECURSOR-RELATED"/>
    <property type="match status" value="1"/>
</dbReference>
<evidence type="ECO:0000256" key="5">
    <source>
        <dbReference type="ARBA" id="ARBA00023128"/>
    </source>
</evidence>
<keyword evidence="4" id="KW-0689">Ribosomal protein</keyword>
<dbReference type="InterPro" id="IPR033650">
    <property type="entry name" value="Ribosomal_mL46_NUDIX"/>
</dbReference>
<dbReference type="Pfam" id="PF11788">
    <property type="entry name" value="MRP-L46"/>
    <property type="match status" value="1"/>
</dbReference>
<dbReference type="InterPro" id="IPR021757">
    <property type="entry name" value="Ribosomal_mL46_N"/>
</dbReference>
<sequence>MLSATLHRSSTTVRTSLRRTIATEATTLSSTPPRPQISAAVILNRSPFLTRTPSLFERAYYAYQARVRRALHNPFPFDFYFKQGSLLEKRFIQEERKRERRAFGPQFGKEENVSEEERAATKAALETLAQQEGEGEEIVTRVHPADTSRDYKSLDRHGPRNLYLLLQASEGGRDIWRFPQGGSEKGEPLHQAAYRDLQAECGDHMDTWIVSRNPIGVYKPPPPPSTPSEQLTFFFKAHIMAGQCQPQHASIKDFAWLTKQEIESRVDQHYWDSVKDMLSDY</sequence>
<protein>
    <recommendedName>
        <fullName evidence="7">Large ribosomal subunit protein mL46</fullName>
    </recommendedName>
</protein>
<keyword evidence="10" id="KW-1185">Reference proteome</keyword>
<evidence type="ECO:0000256" key="1">
    <source>
        <dbReference type="ARBA" id="ARBA00004173"/>
    </source>
</evidence>
<evidence type="ECO:0000256" key="6">
    <source>
        <dbReference type="ARBA" id="ARBA00023274"/>
    </source>
</evidence>
<evidence type="ECO:0000313" key="10">
    <source>
        <dbReference type="Proteomes" id="UP000242287"/>
    </source>
</evidence>
<feature type="domain" description="Nudix hydrolase" evidence="8">
    <location>
        <begin position="144"/>
        <end position="279"/>
    </location>
</feature>
<dbReference type="InterPro" id="IPR040008">
    <property type="entry name" value="Ribosomal_mL46"/>
</dbReference>
<dbReference type="AlphaFoldDB" id="A0A2A9N8P4"/>
<dbReference type="EMBL" id="KZ302129">
    <property type="protein sequence ID" value="PFH47165.1"/>
    <property type="molecule type" value="Genomic_DNA"/>
</dbReference>
<evidence type="ECO:0000256" key="3">
    <source>
        <dbReference type="ARBA" id="ARBA00022946"/>
    </source>
</evidence>
<keyword evidence="3" id="KW-0809">Transit peptide</keyword>
<dbReference type="STRING" id="703135.A0A2A9N8P4"/>
<evidence type="ECO:0000313" key="9">
    <source>
        <dbReference type="EMBL" id="PFH47165.1"/>
    </source>
</evidence>
<gene>
    <name evidence="9" type="ORF">AMATHDRAFT_68288</name>
</gene>
<dbReference type="Proteomes" id="UP000242287">
    <property type="component" value="Unassembled WGS sequence"/>
</dbReference>
<dbReference type="InterPro" id="IPR000086">
    <property type="entry name" value="NUDIX_hydrolase_dom"/>
</dbReference>
<dbReference type="InterPro" id="IPR015797">
    <property type="entry name" value="NUDIX_hydrolase-like_dom_sf"/>
</dbReference>
<dbReference type="GO" id="GO:0003735">
    <property type="term" value="F:structural constituent of ribosome"/>
    <property type="evidence" value="ECO:0007669"/>
    <property type="project" value="InterPro"/>
</dbReference>
<comment type="subcellular location">
    <subcellularLocation>
        <location evidence="1">Mitochondrion</location>
    </subcellularLocation>
</comment>
<dbReference type="CDD" id="cd04661">
    <property type="entry name" value="NUDIX_MRP_L46"/>
    <property type="match status" value="1"/>
</dbReference>
<accession>A0A2A9N8P4</accession>